<gene>
    <name evidence="1" type="ORF">C449_00730</name>
</gene>
<proteinExistence type="predicted"/>
<evidence type="ECO:0000313" key="2">
    <source>
        <dbReference type="Proteomes" id="UP000011669"/>
    </source>
</evidence>
<dbReference type="PATRIC" id="fig|1227455.4.peg.148"/>
<reference evidence="1 2" key="1">
    <citation type="journal article" date="2014" name="PLoS Genet.">
        <title>Phylogenetically driven sequencing of extremely halophilic archaea reveals strategies for static and dynamic osmo-response.</title>
        <authorList>
            <person name="Becker E.A."/>
            <person name="Seitzer P.M."/>
            <person name="Tritt A."/>
            <person name="Larsen D."/>
            <person name="Krusor M."/>
            <person name="Yao A.I."/>
            <person name="Wu D."/>
            <person name="Madern D."/>
            <person name="Eisen J.A."/>
            <person name="Darling A.E."/>
            <person name="Facciotti M.T."/>
        </authorList>
    </citation>
    <scope>NUCLEOTIDE SEQUENCE [LARGE SCALE GENOMIC DNA]</scope>
    <source>
        <strain evidence="1 2">DSM 5350</strain>
    </source>
</reference>
<dbReference type="EMBL" id="AOMD01000002">
    <property type="protein sequence ID" value="EMA47952.1"/>
    <property type="molecule type" value="Genomic_DNA"/>
</dbReference>
<name>M0MQF1_9EURY</name>
<keyword evidence="2" id="KW-1185">Reference proteome</keyword>
<evidence type="ECO:0000313" key="1">
    <source>
        <dbReference type="EMBL" id="EMA47952.1"/>
    </source>
</evidence>
<dbReference type="AlphaFoldDB" id="M0MQF1"/>
<comment type="caution">
    <text evidence="1">The sequence shown here is derived from an EMBL/GenBank/DDBJ whole genome shotgun (WGS) entry which is preliminary data.</text>
</comment>
<dbReference type="Proteomes" id="UP000011669">
    <property type="component" value="Unassembled WGS sequence"/>
</dbReference>
<sequence length="42" mass="4730">MRPYIDISHATHGRVKDYAEAHDLDLDAAYEEVLSAGLDELE</sequence>
<dbReference type="RefSeq" id="WP_006075947.1">
    <property type="nucleotide sequence ID" value="NZ_AOMD01000002.1"/>
</dbReference>
<organism evidence="1 2">
    <name type="scientific">Halococcus saccharolyticus DSM 5350</name>
    <dbReference type="NCBI Taxonomy" id="1227455"/>
    <lineage>
        <taxon>Archaea</taxon>
        <taxon>Methanobacteriati</taxon>
        <taxon>Methanobacteriota</taxon>
        <taxon>Stenosarchaea group</taxon>
        <taxon>Halobacteria</taxon>
        <taxon>Halobacteriales</taxon>
        <taxon>Halococcaceae</taxon>
        <taxon>Halococcus</taxon>
    </lineage>
</organism>
<dbReference type="STRING" id="1227455.C449_00730"/>
<accession>M0MQF1</accession>
<protein>
    <submittedName>
        <fullName evidence="1">Uncharacterized protein</fullName>
    </submittedName>
</protein>
<dbReference type="InParanoid" id="M0MQF1"/>